<dbReference type="AlphaFoldDB" id="A0A8H7AG31"/>
<comment type="caution">
    <text evidence="1">The sequence shown here is derived from an EMBL/GenBank/DDBJ whole genome shotgun (WGS) entry which is preliminary data.</text>
</comment>
<organism evidence="1 2">
    <name type="scientific">Endocarpon pusillum</name>
    <dbReference type="NCBI Taxonomy" id="364733"/>
    <lineage>
        <taxon>Eukaryota</taxon>
        <taxon>Fungi</taxon>
        <taxon>Dikarya</taxon>
        <taxon>Ascomycota</taxon>
        <taxon>Pezizomycotina</taxon>
        <taxon>Eurotiomycetes</taxon>
        <taxon>Chaetothyriomycetidae</taxon>
        <taxon>Verrucariales</taxon>
        <taxon>Verrucariaceae</taxon>
        <taxon>Endocarpon</taxon>
    </lineage>
</organism>
<name>A0A8H7AG31_9EURO</name>
<keyword evidence="2" id="KW-1185">Reference proteome</keyword>
<gene>
    <name evidence="1" type="ORF">GJ744_010493</name>
</gene>
<protein>
    <submittedName>
        <fullName evidence="1">Uncharacterized protein</fullName>
    </submittedName>
</protein>
<accession>A0A8H7AG31</accession>
<evidence type="ECO:0000313" key="1">
    <source>
        <dbReference type="EMBL" id="KAF7507434.1"/>
    </source>
</evidence>
<sequence length="81" mass="8455">MLETSHSVNESIDLKEDASSAVDPLLTLVSNPSGPPRDTAALTPVSRFDIPGSSPTVILSAPDTTELTVPTEDAISTDYLS</sequence>
<evidence type="ECO:0000313" key="2">
    <source>
        <dbReference type="Proteomes" id="UP000606974"/>
    </source>
</evidence>
<reference evidence="1" key="1">
    <citation type="submission" date="2020-02" db="EMBL/GenBank/DDBJ databases">
        <authorList>
            <person name="Palmer J.M."/>
        </authorList>
    </citation>
    <scope>NUCLEOTIDE SEQUENCE</scope>
    <source>
        <strain evidence="1">EPUS1.4</strain>
        <tissue evidence="1">Thallus</tissue>
    </source>
</reference>
<dbReference type="Proteomes" id="UP000606974">
    <property type="component" value="Unassembled WGS sequence"/>
</dbReference>
<proteinExistence type="predicted"/>
<dbReference type="EMBL" id="JAACFV010000069">
    <property type="protein sequence ID" value="KAF7507434.1"/>
    <property type="molecule type" value="Genomic_DNA"/>
</dbReference>